<reference evidence="1 2" key="1">
    <citation type="submission" date="2016-03" db="EMBL/GenBank/DDBJ databases">
        <title>Acinetobacter genomospecies 28 strain ANC 4149.</title>
        <authorList>
            <person name="Radolfova-Krizova L."/>
            <person name="Nemec A."/>
        </authorList>
    </citation>
    <scope>NUCLEOTIDE SEQUENCE [LARGE SCALE GENOMIC DNA]</scope>
    <source>
        <strain evidence="1 2">ANC 4149</strain>
    </source>
</reference>
<dbReference type="STRING" id="1806892.AZH43_07460"/>
<dbReference type="RefSeq" id="WP_067666611.1">
    <property type="nucleotide sequence ID" value="NZ_CBCSIK010000008.1"/>
</dbReference>
<organism evidence="1 2">
    <name type="scientific">Acinetobacter pragensis</name>
    <dbReference type="NCBI Taxonomy" id="1806892"/>
    <lineage>
        <taxon>Bacteria</taxon>
        <taxon>Pseudomonadati</taxon>
        <taxon>Pseudomonadota</taxon>
        <taxon>Gammaproteobacteria</taxon>
        <taxon>Moraxellales</taxon>
        <taxon>Moraxellaceae</taxon>
        <taxon>Acinetobacter</taxon>
    </lineage>
</organism>
<protein>
    <submittedName>
        <fullName evidence="1">Uncharacterized protein</fullName>
    </submittedName>
</protein>
<proteinExistence type="predicted"/>
<dbReference type="AlphaFoldDB" id="A0A151Y5E2"/>
<dbReference type="OrthoDB" id="5566346at2"/>
<name>A0A151Y5E2_9GAMM</name>
<evidence type="ECO:0000313" key="2">
    <source>
        <dbReference type="Proteomes" id="UP000076276"/>
    </source>
</evidence>
<gene>
    <name evidence="1" type="ORF">AZH43_07460</name>
</gene>
<dbReference type="Proteomes" id="UP000076276">
    <property type="component" value="Unassembled WGS sequence"/>
</dbReference>
<sequence length="298" mass="32356">MQIVITAANKLISASELMLATLRTDLAPVPLSLEFSVKATPELEAQLKVGAEILVGNISQPLEIVLVRPVKSQTVKDDRRIGAISCIAVLAGCQKLIVNTDRAIIQIETSFNAAIRACGVKNIRFGDDLPLPEFICLKGRLPTVRLALYLQQEAAVICFRDNKLNVLKLDSLFKQDPVLKLDFSEVSWLNSNQKEKLQKSSYVSVDQDGSTVIGDDTTTSGQAVIQRAGLDARQLKNLEKVLIPRGTIERPLNMGLMAGLIVEISQTKYVILTAAHQVETGAVGGNVGSITKLWLASL</sequence>
<evidence type="ECO:0000313" key="1">
    <source>
        <dbReference type="EMBL" id="KYQ73253.1"/>
    </source>
</evidence>
<accession>A0A151Y5E2</accession>
<keyword evidence="2" id="KW-1185">Reference proteome</keyword>
<comment type="caution">
    <text evidence="1">The sequence shown here is derived from an EMBL/GenBank/DDBJ whole genome shotgun (WGS) entry which is preliminary data.</text>
</comment>
<dbReference type="EMBL" id="LUAW01000011">
    <property type="protein sequence ID" value="KYQ73253.1"/>
    <property type="molecule type" value="Genomic_DNA"/>
</dbReference>